<name>A0A9W9ESU1_9EURO</name>
<accession>A0A9W9ESU1</accession>
<dbReference type="Proteomes" id="UP001149165">
    <property type="component" value="Unassembled WGS sequence"/>
</dbReference>
<comment type="caution">
    <text evidence="2">The sequence shown here is derived from an EMBL/GenBank/DDBJ whole genome shotgun (WGS) entry which is preliminary data.</text>
</comment>
<protein>
    <submittedName>
        <fullName evidence="2">Uncharacterized protein</fullName>
    </submittedName>
</protein>
<reference evidence="2" key="2">
    <citation type="journal article" date="2023" name="IMA Fungus">
        <title>Comparative genomic study of the Penicillium genus elucidates a diverse pangenome and 15 lateral gene transfer events.</title>
        <authorList>
            <person name="Petersen C."/>
            <person name="Sorensen T."/>
            <person name="Nielsen M.R."/>
            <person name="Sondergaard T.E."/>
            <person name="Sorensen J.L."/>
            <person name="Fitzpatrick D.A."/>
            <person name="Frisvad J.C."/>
            <person name="Nielsen K.L."/>
        </authorList>
    </citation>
    <scope>NUCLEOTIDE SEQUENCE</scope>
    <source>
        <strain evidence="2">IBT 30069</strain>
    </source>
</reference>
<evidence type="ECO:0000313" key="3">
    <source>
        <dbReference type="Proteomes" id="UP001149165"/>
    </source>
</evidence>
<feature type="region of interest" description="Disordered" evidence="1">
    <location>
        <begin position="1"/>
        <end position="53"/>
    </location>
</feature>
<feature type="compositionally biased region" description="Basic and acidic residues" evidence="1">
    <location>
        <begin position="1"/>
        <end position="17"/>
    </location>
</feature>
<dbReference type="EMBL" id="JAPQKH010000007">
    <property type="protein sequence ID" value="KAJ5087229.1"/>
    <property type="molecule type" value="Genomic_DNA"/>
</dbReference>
<reference evidence="2" key="1">
    <citation type="submission" date="2022-11" db="EMBL/GenBank/DDBJ databases">
        <authorList>
            <person name="Petersen C."/>
        </authorList>
    </citation>
    <scope>NUCLEOTIDE SEQUENCE</scope>
    <source>
        <strain evidence="2">IBT 30069</strain>
    </source>
</reference>
<proteinExistence type="predicted"/>
<dbReference type="AlphaFoldDB" id="A0A9W9ESU1"/>
<sequence length="103" mass="11362">MSNKNDKSGEQKSRDSIDSILSYYENHGPADQHLKSAKRASSGEIQGGVSKGDILSPEAMSELQGELNDDLEIHDTISMLTEEEKEVMVKAAEATIARRKKKK</sequence>
<keyword evidence="3" id="KW-1185">Reference proteome</keyword>
<evidence type="ECO:0000256" key="1">
    <source>
        <dbReference type="SAM" id="MobiDB-lite"/>
    </source>
</evidence>
<dbReference type="OrthoDB" id="4289290at2759"/>
<gene>
    <name evidence="2" type="ORF">N7456_010845</name>
</gene>
<organism evidence="2 3">
    <name type="scientific">Penicillium angulare</name>
    <dbReference type="NCBI Taxonomy" id="116970"/>
    <lineage>
        <taxon>Eukaryota</taxon>
        <taxon>Fungi</taxon>
        <taxon>Dikarya</taxon>
        <taxon>Ascomycota</taxon>
        <taxon>Pezizomycotina</taxon>
        <taxon>Eurotiomycetes</taxon>
        <taxon>Eurotiomycetidae</taxon>
        <taxon>Eurotiales</taxon>
        <taxon>Aspergillaceae</taxon>
        <taxon>Penicillium</taxon>
    </lineage>
</organism>
<evidence type="ECO:0000313" key="2">
    <source>
        <dbReference type="EMBL" id="KAJ5087229.1"/>
    </source>
</evidence>